<evidence type="ECO:0000313" key="3">
    <source>
        <dbReference type="EMBL" id="ATJ84612.1"/>
    </source>
</evidence>
<dbReference type="OrthoDB" id="9787514at2"/>
<dbReference type="CDD" id="cd01948">
    <property type="entry name" value="EAL"/>
    <property type="match status" value="1"/>
</dbReference>
<dbReference type="InterPro" id="IPR035919">
    <property type="entry name" value="EAL_sf"/>
</dbReference>
<feature type="domain" description="GGDEF" evidence="2">
    <location>
        <begin position="540"/>
        <end position="672"/>
    </location>
</feature>
<dbReference type="SUPFAM" id="SSF141868">
    <property type="entry name" value="EAL domain-like"/>
    <property type="match status" value="1"/>
</dbReference>
<proteinExistence type="predicted"/>
<dbReference type="InterPro" id="IPR043128">
    <property type="entry name" value="Rev_trsase/Diguanyl_cyclase"/>
</dbReference>
<dbReference type="SMART" id="SM00052">
    <property type="entry name" value="EAL"/>
    <property type="match status" value="1"/>
</dbReference>
<dbReference type="SMART" id="SM00267">
    <property type="entry name" value="GGDEF"/>
    <property type="match status" value="1"/>
</dbReference>
<dbReference type="SUPFAM" id="SSF55073">
    <property type="entry name" value="Nucleotide cyclase"/>
    <property type="match status" value="1"/>
</dbReference>
<dbReference type="NCBIfam" id="TIGR00254">
    <property type="entry name" value="GGDEF"/>
    <property type="match status" value="1"/>
</dbReference>
<evidence type="ECO:0000259" key="2">
    <source>
        <dbReference type="PROSITE" id="PS50887"/>
    </source>
</evidence>
<dbReference type="Pfam" id="PF00563">
    <property type="entry name" value="EAL"/>
    <property type="match status" value="1"/>
</dbReference>
<dbReference type="Gene3D" id="3.30.70.270">
    <property type="match status" value="1"/>
</dbReference>
<dbReference type="SUPFAM" id="SSF55781">
    <property type="entry name" value="GAF domain-like"/>
    <property type="match status" value="3"/>
</dbReference>
<protein>
    <submittedName>
        <fullName evidence="3">Diguanylate cyclase/phosphodiesterase (GGDEF &amp; EAL domains) with PAS/PAC sensor(S)</fullName>
    </submittedName>
</protein>
<dbReference type="KEGG" id="hbe:BEI_3625"/>
<dbReference type="Pfam" id="PF13185">
    <property type="entry name" value="GAF_2"/>
    <property type="match status" value="1"/>
</dbReference>
<dbReference type="GO" id="GO:0071111">
    <property type="term" value="F:cyclic-guanylate-specific phosphodiesterase activity"/>
    <property type="evidence" value="ECO:0007669"/>
    <property type="project" value="InterPro"/>
</dbReference>
<dbReference type="RefSeq" id="WP_097790780.1">
    <property type="nucleotide sequence ID" value="NZ_BAAADT010000021.1"/>
</dbReference>
<dbReference type="Pfam" id="PF01590">
    <property type="entry name" value="GAF"/>
    <property type="match status" value="1"/>
</dbReference>
<dbReference type="Gene3D" id="3.30.450.40">
    <property type="match status" value="3"/>
</dbReference>
<dbReference type="PROSITE" id="PS50883">
    <property type="entry name" value="EAL"/>
    <property type="match status" value="1"/>
</dbReference>
<evidence type="ECO:0000259" key="1">
    <source>
        <dbReference type="PROSITE" id="PS50883"/>
    </source>
</evidence>
<keyword evidence="4" id="KW-1185">Reference proteome</keyword>
<dbReference type="InterPro" id="IPR001633">
    <property type="entry name" value="EAL_dom"/>
</dbReference>
<dbReference type="InterPro" id="IPR003018">
    <property type="entry name" value="GAF"/>
</dbReference>
<dbReference type="CDD" id="cd01949">
    <property type="entry name" value="GGDEF"/>
    <property type="match status" value="1"/>
</dbReference>
<dbReference type="InterPro" id="IPR000160">
    <property type="entry name" value="GGDEF_dom"/>
</dbReference>
<feature type="domain" description="EAL" evidence="1">
    <location>
        <begin position="680"/>
        <end position="935"/>
    </location>
</feature>
<gene>
    <name evidence="3" type="ORF">BEI_3625</name>
</gene>
<dbReference type="PROSITE" id="PS50887">
    <property type="entry name" value="GGDEF"/>
    <property type="match status" value="1"/>
</dbReference>
<dbReference type="Pfam" id="PF00990">
    <property type="entry name" value="GGDEF"/>
    <property type="match status" value="1"/>
</dbReference>
<organism evidence="3 4">
    <name type="scientific">Halomonas beimenensis</name>
    <dbReference type="NCBI Taxonomy" id="475662"/>
    <lineage>
        <taxon>Bacteria</taxon>
        <taxon>Pseudomonadati</taxon>
        <taxon>Pseudomonadota</taxon>
        <taxon>Gammaproteobacteria</taxon>
        <taxon>Oceanospirillales</taxon>
        <taxon>Halomonadaceae</taxon>
        <taxon>Halomonas</taxon>
    </lineage>
</organism>
<dbReference type="PANTHER" id="PTHR33121:SF70">
    <property type="entry name" value="SIGNALING PROTEIN YKOW"/>
    <property type="match status" value="1"/>
</dbReference>
<dbReference type="EMBL" id="CP021435">
    <property type="protein sequence ID" value="ATJ84612.1"/>
    <property type="molecule type" value="Genomic_DNA"/>
</dbReference>
<dbReference type="Gene3D" id="3.20.20.450">
    <property type="entry name" value="EAL domain"/>
    <property type="match status" value="1"/>
</dbReference>
<dbReference type="InterPro" id="IPR029016">
    <property type="entry name" value="GAF-like_dom_sf"/>
</dbReference>
<dbReference type="InterPro" id="IPR029787">
    <property type="entry name" value="Nucleotide_cyclase"/>
</dbReference>
<dbReference type="Proteomes" id="UP000219993">
    <property type="component" value="Chromosome"/>
</dbReference>
<dbReference type="AlphaFoldDB" id="A0A291PCK8"/>
<reference evidence="3 4" key="1">
    <citation type="journal article" date="2017" name="Sci. Rep.">
        <title>Revealing the Saline Adaptation Strategies of the Halophilic Bacterium Halomonas beimenensis through High-throughput Omics and Transposon Mutagenesis Approaches.</title>
        <authorList>
            <person name="Chen Y.H."/>
            <person name="Lin S.S."/>
            <person name="Shyu Y.T."/>
        </authorList>
    </citation>
    <scope>NUCLEOTIDE SEQUENCE [LARGE SCALE GENOMIC DNA]</scope>
    <source>
        <strain evidence="3 4">NTU-111</strain>
    </source>
</reference>
<evidence type="ECO:0000313" key="4">
    <source>
        <dbReference type="Proteomes" id="UP000219993"/>
    </source>
</evidence>
<sequence>MTMSTDAQEAFQGLADSLSPEDRRDFFPQLAERLAELLDADHVLVARTLPDGRRVRSLGAWSRGGRLEAFDYDLAGTPCERVIDLEPCRFPEGVRERFPEDRLLADMGAEAYLGVPMFAPDDRLLGLVVALYERPVHETGLALEALRIAASRAGAELAGQQAERALSRTHRALTLLRLVNRAVIRATNEPRLLKEICRLATGQQGGYRMAWVGYALHDEARRVMPQAFAGLEEGYLNEVWFSWDADSPQGQAPAGRCIRTGRPVVLEDLVPDPAYARWREAARRRGYRGVIALPLRDGDRTFGALMLLQGTVGGVADEELALLEELAENLAFGLRTLKVQTERERTQKAVLDIAEALTARSDAAFFAQLVRHMVDALGADAGFISRLEGGEPPMATTLAGIVDGEPAAPQRYSLAGKPCHVAFERRELIVDDGLPERFPGVELVETLGARAYAGRRLDDAAGRPIGSLFLLYRRPMLDTAMVSHLLRIFAAGAAAELERHRSEAHMRHLAYYDSGTGLPNRACFMERLQEAVARAGHGGYRLALLFLDLNRFKEINDSQGHDVGDRVLRQVAGRFQGGLGEGASLARLGGDEFVVMLEDTDACTAEAMVARLARSLEEPIVVGERRFSLEVSIGVAFYPDHADGPRELLKHTDIAMYRAKQAGVVHRVYDAAMGEAMARRLSLAGRLASALAEGALALHYQPCVDMASGTLIGAEVLCRWQDPELGWISPAEFIPIAEERGMLPRLGEWVLREACAQRVAWRGAGLEMPGRLHINVGAQQLEDPRLSQRLAGIVEAAGLSPSVIGLELTESGFMADPEQAVAVTRSLREAGFALAIDDFGTGYSSLAYLKRLAVDTVKIDMSFVRDMLSDDNDRAIVTTIIAIAESLGLATLAEGVESRAQAEALLAQGCRHGQGFLFDRALPAEAFAERWLVAG</sequence>
<dbReference type="PANTHER" id="PTHR33121">
    <property type="entry name" value="CYCLIC DI-GMP PHOSPHODIESTERASE PDEF"/>
    <property type="match status" value="1"/>
</dbReference>
<dbReference type="SMART" id="SM00065">
    <property type="entry name" value="GAF"/>
    <property type="match status" value="3"/>
</dbReference>
<dbReference type="InterPro" id="IPR050706">
    <property type="entry name" value="Cyclic-di-GMP_PDE-like"/>
</dbReference>
<name>A0A291PCK8_9GAMM</name>
<accession>A0A291PCK8</accession>